<comment type="similarity">
    <text evidence="2">Belongs to the band 7/mec-2 family.</text>
</comment>
<feature type="coiled-coil region" evidence="3">
    <location>
        <begin position="174"/>
        <end position="205"/>
    </location>
</feature>
<evidence type="ECO:0000259" key="6">
    <source>
        <dbReference type="SMART" id="SM00244"/>
    </source>
</evidence>
<dbReference type="PANTHER" id="PTHR10264:SF83">
    <property type="entry name" value="BLL5629 PROTEIN"/>
    <property type="match status" value="1"/>
</dbReference>
<evidence type="ECO:0000256" key="2">
    <source>
        <dbReference type="ARBA" id="ARBA00008164"/>
    </source>
</evidence>
<reference evidence="8" key="1">
    <citation type="submission" date="2016-11" db="EMBL/GenBank/DDBJ databases">
        <authorList>
            <person name="Shukria A."/>
            <person name="Stevens D.C."/>
        </authorList>
    </citation>
    <scope>NUCLEOTIDE SEQUENCE [LARGE SCALE GENOMIC DNA]</scope>
    <source>
        <strain evidence="8">Cbfe23</strain>
    </source>
</reference>
<dbReference type="InterPro" id="IPR043202">
    <property type="entry name" value="Band-7_stomatin-like"/>
</dbReference>
<dbReference type="CDD" id="cd13438">
    <property type="entry name" value="SPFH_eoslipins_u2"/>
    <property type="match status" value="1"/>
</dbReference>
<protein>
    <recommendedName>
        <fullName evidence="6">Band 7 domain-containing protein</fullName>
    </recommendedName>
</protein>
<dbReference type="Gene3D" id="3.30.479.30">
    <property type="entry name" value="Band 7 domain"/>
    <property type="match status" value="1"/>
</dbReference>
<keyword evidence="8" id="KW-1185">Reference proteome</keyword>
<dbReference type="STRING" id="83449.BON30_29195"/>
<feature type="region of interest" description="Disordered" evidence="4">
    <location>
        <begin position="245"/>
        <end position="272"/>
    </location>
</feature>
<dbReference type="PANTHER" id="PTHR10264">
    <property type="entry name" value="BAND 7 PROTEIN-RELATED"/>
    <property type="match status" value="1"/>
</dbReference>
<dbReference type="GO" id="GO:0005886">
    <property type="term" value="C:plasma membrane"/>
    <property type="evidence" value="ECO:0007669"/>
    <property type="project" value="InterPro"/>
</dbReference>
<dbReference type="Pfam" id="PF01145">
    <property type="entry name" value="Band_7"/>
    <property type="match status" value="1"/>
</dbReference>
<dbReference type="RefSeq" id="WP_071901703.1">
    <property type="nucleotide sequence ID" value="NZ_MPIN01000008.1"/>
</dbReference>
<gene>
    <name evidence="7" type="ORF">BON30_29195</name>
</gene>
<dbReference type="SUPFAM" id="SSF117892">
    <property type="entry name" value="Band 7/SPFH domain"/>
    <property type="match status" value="1"/>
</dbReference>
<proteinExistence type="inferred from homology"/>
<reference evidence="7 8" key="2">
    <citation type="submission" date="2016-12" db="EMBL/GenBank/DDBJ databases">
        <title>Draft Genome Sequence of Cystobacter ferrugineus Strain Cbfe23.</title>
        <authorList>
            <person name="Akbar S."/>
            <person name="Dowd S.E."/>
            <person name="Stevens D.C."/>
        </authorList>
    </citation>
    <scope>NUCLEOTIDE SEQUENCE [LARGE SCALE GENOMIC DNA]</scope>
    <source>
        <strain evidence="7 8">Cbfe23</strain>
    </source>
</reference>
<evidence type="ECO:0000256" key="5">
    <source>
        <dbReference type="SAM" id="Phobius"/>
    </source>
</evidence>
<dbReference type="OrthoDB" id="5501731at2"/>
<comment type="caution">
    <text evidence="7">The sequence shown here is derived from an EMBL/GenBank/DDBJ whole genome shotgun (WGS) entry which is preliminary data.</text>
</comment>
<feature type="domain" description="Band 7" evidence="6">
    <location>
        <begin position="25"/>
        <end position="182"/>
    </location>
</feature>
<comment type="subcellular location">
    <subcellularLocation>
        <location evidence="1">Membrane</location>
        <topology evidence="1">Single-pass membrane protein</topology>
    </subcellularLocation>
</comment>
<evidence type="ECO:0000313" key="8">
    <source>
        <dbReference type="Proteomes" id="UP000182229"/>
    </source>
</evidence>
<dbReference type="InterPro" id="IPR036013">
    <property type="entry name" value="Band_7/SPFH_dom_sf"/>
</dbReference>
<keyword evidence="5" id="KW-0472">Membrane</keyword>
<keyword evidence="5" id="KW-0812">Transmembrane</keyword>
<dbReference type="PRINTS" id="PR00721">
    <property type="entry name" value="STOMATIN"/>
</dbReference>
<dbReference type="AlphaFoldDB" id="A0A1L9B530"/>
<organism evidence="7 8">
    <name type="scientific">Cystobacter ferrugineus</name>
    <dbReference type="NCBI Taxonomy" id="83449"/>
    <lineage>
        <taxon>Bacteria</taxon>
        <taxon>Pseudomonadati</taxon>
        <taxon>Myxococcota</taxon>
        <taxon>Myxococcia</taxon>
        <taxon>Myxococcales</taxon>
        <taxon>Cystobacterineae</taxon>
        <taxon>Archangiaceae</taxon>
        <taxon>Cystobacter</taxon>
    </lineage>
</organism>
<evidence type="ECO:0000256" key="4">
    <source>
        <dbReference type="SAM" id="MobiDB-lite"/>
    </source>
</evidence>
<feature type="transmembrane region" description="Helical" evidence="5">
    <location>
        <begin position="6"/>
        <end position="30"/>
    </location>
</feature>
<keyword evidence="5" id="KW-1133">Transmembrane helix</keyword>
<dbReference type="InterPro" id="IPR001107">
    <property type="entry name" value="Band_7"/>
</dbReference>
<keyword evidence="3" id="KW-0175">Coiled coil</keyword>
<name>A0A1L9B530_9BACT</name>
<evidence type="ECO:0000256" key="3">
    <source>
        <dbReference type="SAM" id="Coils"/>
    </source>
</evidence>
<evidence type="ECO:0000313" key="7">
    <source>
        <dbReference type="EMBL" id="OJH37369.1"/>
    </source>
</evidence>
<dbReference type="Gene3D" id="6.10.250.2090">
    <property type="match status" value="1"/>
</dbReference>
<dbReference type="InterPro" id="IPR001972">
    <property type="entry name" value="Stomatin_HflK_fam"/>
</dbReference>
<sequence length="272" mass="29909">MDTFRFFPLLMLAFAMGVVAYWLLVLKVVVPEGFTALLYRQGRFVRVLNPGAHWLPRQGHDTQQVDMRQRALTVPGQEVLSQEQVGLKVSIAVRFAVAEPEPALHRVQNFTETLYLVAQLALREEVSRHPLEELAAGRVDLGQRLRERVAGEVRAFGLSVEAVEVKDVMLPADLRRAFSELLKAKKEAQAMLEKARGESAALRNLANAARLVEQHPSLLDLRMLQTLGGASTTPGNTFVLGVGAELSPRARKRPAPGGTTVPPPEEDEPGAT</sequence>
<accession>A0A1L9B530</accession>
<dbReference type="EMBL" id="MPIN01000008">
    <property type="protein sequence ID" value="OJH37369.1"/>
    <property type="molecule type" value="Genomic_DNA"/>
</dbReference>
<dbReference type="Proteomes" id="UP000182229">
    <property type="component" value="Unassembled WGS sequence"/>
</dbReference>
<evidence type="ECO:0000256" key="1">
    <source>
        <dbReference type="ARBA" id="ARBA00004167"/>
    </source>
</evidence>
<dbReference type="SMART" id="SM00244">
    <property type="entry name" value="PHB"/>
    <property type="match status" value="1"/>
</dbReference>